<dbReference type="EC" id="3.2.1.21" evidence="3"/>
<dbReference type="SUPFAM" id="SSF51445">
    <property type="entry name" value="(Trans)glycosidases"/>
    <property type="match status" value="1"/>
</dbReference>
<dbReference type="Pfam" id="PF14310">
    <property type="entry name" value="Fn3-like"/>
    <property type="match status" value="1"/>
</dbReference>
<keyword evidence="10" id="KW-1185">Reference proteome</keyword>
<dbReference type="Gene3D" id="3.20.20.300">
    <property type="entry name" value="Glycoside hydrolase, family 3, N-terminal domain"/>
    <property type="match status" value="1"/>
</dbReference>
<evidence type="ECO:0000256" key="6">
    <source>
        <dbReference type="ARBA" id="ARBA00023295"/>
    </source>
</evidence>
<dbReference type="PANTHER" id="PTHR30620:SF16">
    <property type="entry name" value="LYSOSOMAL BETA GLUCOSIDASE"/>
    <property type="match status" value="1"/>
</dbReference>
<evidence type="ECO:0000256" key="2">
    <source>
        <dbReference type="ARBA" id="ARBA00005336"/>
    </source>
</evidence>
<keyword evidence="4" id="KW-0732">Signal</keyword>
<evidence type="ECO:0000256" key="1">
    <source>
        <dbReference type="ARBA" id="ARBA00000448"/>
    </source>
</evidence>
<dbReference type="PROSITE" id="PS51257">
    <property type="entry name" value="PROKAR_LIPOPROTEIN"/>
    <property type="match status" value="1"/>
</dbReference>
<dbReference type="Pfam" id="PF00933">
    <property type="entry name" value="Glyco_hydro_3"/>
    <property type="match status" value="1"/>
</dbReference>
<dbReference type="NCBIfam" id="NF011678">
    <property type="entry name" value="PRK15098.1"/>
    <property type="match status" value="1"/>
</dbReference>
<dbReference type="InterPro" id="IPR001764">
    <property type="entry name" value="Glyco_hydro_3_N"/>
</dbReference>
<dbReference type="InterPro" id="IPR026891">
    <property type="entry name" value="Fn3-like"/>
</dbReference>
<proteinExistence type="inferred from homology"/>
<dbReference type="GO" id="GO:0008422">
    <property type="term" value="F:beta-glucosidase activity"/>
    <property type="evidence" value="ECO:0007669"/>
    <property type="project" value="UniProtKB-EC"/>
</dbReference>
<evidence type="ECO:0000256" key="3">
    <source>
        <dbReference type="ARBA" id="ARBA00012744"/>
    </source>
</evidence>
<dbReference type="AlphaFoldDB" id="A0A2S1LGJ9"/>
<dbReference type="SUPFAM" id="SSF52279">
    <property type="entry name" value="Beta-D-glucan exohydrolase, C-terminal domain"/>
    <property type="match status" value="1"/>
</dbReference>
<evidence type="ECO:0000256" key="7">
    <source>
        <dbReference type="RuleBase" id="RU361161"/>
    </source>
</evidence>
<sequence length="749" mass="82373">MQLRKQLKTYGLITLSILIVGCKSAKTDTPTSSITILDPQIEAILQKLTIEEKAGQLNLIPMPDLPTEVQLKQIREGKIGSILKSNGTAQNLRLQKIAVEESKSGIPILFQEDVIHGYKTIAPIPLAEAASWDMEAIRKSAAVAAREASASGIHLTYAPMVDVARDPRWGRILETAGEDPYLSSKASFARVKGFQESGQHSFQNVLGCVKHFAGYGASLAGRDYNIQDFSERELRETYLPSFQAAIDAGVASLMCAYSAYDGVPLTANTFLMQDVLRGEMGYKGLVMTDWATINNLVSTGIAENGEIATTMALKNGIDMDMSSYKYVALIPKLVKEGKITMTQVDNAVRQVLMLKKKAGLFDNPYAYFDAEREKNELLSAQNKAETKDIALKSMVLLKNENVLPISNAIKKIAIIGPFAKAKRDLLGWWECKGNADDVTSIYDGLKAEFGDKIEFTYAQGCEIDSFKVAGEKFIPEAIETAKKADMVIMVLGEEFWMSGEGGGTASLHLPSAQEKLIAEIAKTNKPIVSVIVSGRPYVLTQIAQNSNAVLQAWMPGTMGGEAVAEILSGKFNPSGKLPVTFPFHEGQVPIFYNYRKTSHSFESGPKNNRYSTTHRDVQNKPLYPFGFGLSYTTYHYSDIELSSATMTKNGSLQATIKVTNTGKVVGREIVQLYLHDEVCSVTRPLKELKDFTILDLEPGQTKTATFNITPDKLEFIGIDYKKTIEPGKFTLFIGRNSDDLKKIGFEVVN</sequence>
<dbReference type="Proteomes" id="UP000244527">
    <property type="component" value="Chromosome"/>
</dbReference>
<dbReference type="PRINTS" id="PR00133">
    <property type="entry name" value="GLHYDRLASE3"/>
</dbReference>
<dbReference type="SMART" id="SM01217">
    <property type="entry name" value="Fn3_like"/>
    <property type="match status" value="1"/>
</dbReference>
<comment type="catalytic activity">
    <reaction evidence="1">
        <text>Hydrolysis of terminal, non-reducing beta-D-glucosyl residues with release of beta-D-glucose.</text>
        <dbReference type="EC" id="3.2.1.21"/>
    </reaction>
</comment>
<dbReference type="InterPro" id="IPR013783">
    <property type="entry name" value="Ig-like_fold"/>
</dbReference>
<dbReference type="OrthoDB" id="9805821at2"/>
<dbReference type="FunFam" id="2.60.40.10:FF:000495">
    <property type="entry name" value="Periplasmic beta-glucosidase"/>
    <property type="match status" value="1"/>
</dbReference>
<gene>
    <name evidence="9" type="ORF">FFWV33_15215</name>
</gene>
<dbReference type="Gene3D" id="2.60.40.10">
    <property type="entry name" value="Immunoglobulins"/>
    <property type="match status" value="1"/>
</dbReference>
<keyword evidence="6 7" id="KW-0326">Glycosidase</keyword>
<dbReference type="InterPro" id="IPR036962">
    <property type="entry name" value="Glyco_hydro_3_N_sf"/>
</dbReference>
<organism evidence="9 10">
    <name type="scientific">Flavobacterium faecale</name>
    <dbReference type="NCBI Taxonomy" id="1355330"/>
    <lineage>
        <taxon>Bacteria</taxon>
        <taxon>Pseudomonadati</taxon>
        <taxon>Bacteroidota</taxon>
        <taxon>Flavobacteriia</taxon>
        <taxon>Flavobacteriales</taxon>
        <taxon>Flavobacteriaceae</taxon>
        <taxon>Flavobacterium</taxon>
    </lineage>
</organism>
<dbReference type="EMBL" id="CP020918">
    <property type="protein sequence ID" value="AWG22781.1"/>
    <property type="molecule type" value="Genomic_DNA"/>
</dbReference>
<accession>A0A2S1LGJ9</accession>
<evidence type="ECO:0000313" key="10">
    <source>
        <dbReference type="Proteomes" id="UP000244527"/>
    </source>
</evidence>
<dbReference type="InterPro" id="IPR002772">
    <property type="entry name" value="Glyco_hydro_3_C"/>
</dbReference>
<dbReference type="RefSeq" id="WP_108741698.1">
    <property type="nucleotide sequence ID" value="NZ_CP020918.1"/>
</dbReference>
<dbReference type="InterPro" id="IPR017853">
    <property type="entry name" value="GH"/>
</dbReference>
<reference evidence="9 10" key="1">
    <citation type="submission" date="2017-04" db="EMBL/GenBank/DDBJ databases">
        <title>Compelte genome sequence of WV33.</title>
        <authorList>
            <person name="Lee P.C."/>
        </authorList>
    </citation>
    <scope>NUCLEOTIDE SEQUENCE [LARGE SCALE GENOMIC DNA]</scope>
    <source>
        <strain evidence="9 10">WV33</strain>
    </source>
</reference>
<evidence type="ECO:0000259" key="8">
    <source>
        <dbReference type="SMART" id="SM01217"/>
    </source>
</evidence>
<evidence type="ECO:0000256" key="4">
    <source>
        <dbReference type="ARBA" id="ARBA00022729"/>
    </source>
</evidence>
<dbReference type="InterPro" id="IPR019800">
    <property type="entry name" value="Glyco_hydro_3_AS"/>
</dbReference>
<protein>
    <recommendedName>
        <fullName evidence="3">beta-glucosidase</fullName>
        <ecNumber evidence="3">3.2.1.21</ecNumber>
    </recommendedName>
</protein>
<dbReference type="GO" id="GO:0009251">
    <property type="term" value="P:glucan catabolic process"/>
    <property type="evidence" value="ECO:0007669"/>
    <property type="project" value="TreeGrafter"/>
</dbReference>
<comment type="similarity">
    <text evidence="2 7">Belongs to the glycosyl hydrolase 3 family.</text>
</comment>
<dbReference type="PROSITE" id="PS00775">
    <property type="entry name" value="GLYCOSYL_HYDROL_F3"/>
    <property type="match status" value="1"/>
</dbReference>
<dbReference type="Gene3D" id="3.40.50.1700">
    <property type="entry name" value="Glycoside hydrolase family 3 C-terminal domain"/>
    <property type="match status" value="1"/>
</dbReference>
<dbReference type="InterPro" id="IPR036881">
    <property type="entry name" value="Glyco_hydro_3_C_sf"/>
</dbReference>
<name>A0A2S1LGJ9_9FLAO</name>
<keyword evidence="5 7" id="KW-0378">Hydrolase</keyword>
<evidence type="ECO:0000313" key="9">
    <source>
        <dbReference type="EMBL" id="AWG22781.1"/>
    </source>
</evidence>
<feature type="domain" description="Fibronectin type III-like" evidence="8">
    <location>
        <begin position="668"/>
        <end position="737"/>
    </location>
</feature>
<dbReference type="InterPro" id="IPR051915">
    <property type="entry name" value="Cellulose_Degrad_GH3"/>
</dbReference>
<dbReference type="KEGG" id="ffa:FFWV33_15215"/>
<evidence type="ECO:0000256" key="5">
    <source>
        <dbReference type="ARBA" id="ARBA00022801"/>
    </source>
</evidence>
<dbReference type="Pfam" id="PF01915">
    <property type="entry name" value="Glyco_hydro_3_C"/>
    <property type="match status" value="1"/>
</dbReference>
<dbReference type="PANTHER" id="PTHR30620">
    <property type="entry name" value="PERIPLASMIC BETA-GLUCOSIDASE-RELATED"/>
    <property type="match status" value="1"/>
</dbReference>